<comment type="caution">
    <text evidence="1">The sequence shown here is derived from an EMBL/GenBank/DDBJ whole genome shotgun (WGS) entry which is preliminary data.</text>
</comment>
<sequence>MDDMKDKVKGFMKKVNNPFSSSSSSSGKFKGHGRVLGSSSSGPTDSIPARPSQPVNPKPLPQKAIDSNRQVNNNMPKSETSSSSISRPTAAVTGFDPFDSLITSGNSNKKGYSLNVFECPVCGRAYGSEEEVSTHVDSCLNSVEANNVGGDLELSDNDGTSVSGSELESFISAYVSGKPSDGSVEIVLKLLRNIVKEPQNAKFRRVRMGNQKIREAISEVTGGVELLECVGFGLREEDGEMWAVMELPSEEQIVGIKKAISLLEPQKVESMPSAAPQKVEKVPSTAPSKIDEPVEPTKVDRQIRVFFSVPESVAAKIELPDSFYNLSLGEAKRDADMRRKKIEESQLLIPKSYKEKLAKTARKRFKKTVIRVQFPDGVVLQGVFSPQEPTSALYEFVSLALKEPCLEFELINPVAIKRRLIPHFPATGERAITLDEEDLVPSALIKFRPLETDSTVFTGLCNKLLESMEPLVLGSAVAPT</sequence>
<proteinExistence type="predicted"/>
<protein>
    <submittedName>
        <fullName evidence="1">Uncharacterized protein</fullName>
    </submittedName>
</protein>
<reference evidence="1 2" key="1">
    <citation type="journal article" date="2021" name="Hortic Res">
        <title>High-quality reference genome and annotation aids understanding of berry development for evergreen blueberry (Vaccinium darrowii).</title>
        <authorList>
            <person name="Yu J."/>
            <person name="Hulse-Kemp A.M."/>
            <person name="Babiker E."/>
            <person name="Staton M."/>
        </authorList>
    </citation>
    <scope>NUCLEOTIDE SEQUENCE [LARGE SCALE GENOMIC DNA]</scope>
    <source>
        <strain evidence="2">cv. NJ 8807/NJ 8810</strain>
        <tissue evidence="1">Young leaf</tissue>
    </source>
</reference>
<dbReference type="Proteomes" id="UP000828048">
    <property type="component" value="Chromosome 2"/>
</dbReference>
<name>A0ACB7WXN2_9ERIC</name>
<dbReference type="EMBL" id="CM037152">
    <property type="protein sequence ID" value="KAH7833247.1"/>
    <property type="molecule type" value="Genomic_DNA"/>
</dbReference>
<evidence type="ECO:0000313" key="2">
    <source>
        <dbReference type="Proteomes" id="UP000828048"/>
    </source>
</evidence>
<gene>
    <name evidence="1" type="ORF">Vadar_004445</name>
</gene>
<keyword evidence="2" id="KW-1185">Reference proteome</keyword>
<evidence type="ECO:0000313" key="1">
    <source>
        <dbReference type="EMBL" id="KAH7833247.1"/>
    </source>
</evidence>
<organism evidence="1 2">
    <name type="scientific">Vaccinium darrowii</name>
    <dbReference type="NCBI Taxonomy" id="229202"/>
    <lineage>
        <taxon>Eukaryota</taxon>
        <taxon>Viridiplantae</taxon>
        <taxon>Streptophyta</taxon>
        <taxon>Embryophyta</taxon>
        <taxon>Tracheophyta</taxon>
        <taxon>Spermatophyta</taxon>
        <taxon>Magnoliopsida</taxon>
        <taxon>eudicotyledons</taxon>
        <taxon>Gunneridae</taxon>
        <taxon>Pentapetalae</taxon>
        <taxon>asterids</taxon>
        <taxon>Ericales</taxon>
        <taxon>Ericaceae</taxon>
        <taxon>Vaccinioideae</taxon>
        <taxon>Vaccinieae</taxon>
        <taxon>Vaccinium</taxon>
    </lineage>
</organism>
<accession>A0ACB7WXN2</accession>